<evidence type="ECO:0000256" key="2">
    <source>
        <dbReference type="ARBA" id="ARBA00012705"/>
    </source>
</evidence>
<dbReference type="Gene3D" id="3.40.47.10">
    <property type="match status" value="2"/>
</dbReference>
<evidence type="ECO:0000259" key="9">
    <source>
        <dbReference type="Pfam" id="PF02803"/>
    </source>
</evidence>
<proteinExistence type="inferred from homology"/>
<dbReference type="Pfam" id="PF00108">
    <property type="entry name" value="Thiolase_N"/>
    <property type="match status" value="1"/>
</dbReference>
<dbReference type="Proteomes" id="UP000029507">
    <property type="component" value="Chromosome"/>
</dbReference>
<feature type="active site" description="Proton acceptor" evidence="6">
    <location>
        <position position="378"/>
    </location>
</feature>
<dbReference type="HOGENOM" id="CLU_031026_0_0_9"/>
<dbReference type="InterPro" id="IPR020617">
    <property type="entry name" value="Thiolase_C"/>
</dbReference>
<feature type="domain" description="Thiolase C-terminal" evidence="9">
    <location>
        <begin position="269"/>
        <end position="391"/>
    </location>
</feature>
<accession>A0A089LSZ4</accession>
<dbReference type="EMBL" id="CP009286">
    <property type="protein sequence ID" value="AIQ64017.1"/>
    <property type="molecule type" value="Genomic_DNA"/>
</dbReference>
<dbReference type="RefSeq" id="WP_038695971.1">
    <property type="nucleotide sequence ID" value="NZ_CP009286.1"/>
</dbReference>
<dbReference type="PROSITE" id="PS00098">
    <property type="entry name" value="THIOLASE_1"/>
    <property type="match status" value="1"/>
</dbReference>
<reference evidence="10 11" key="1">
    <citation type="submission" date="2014-08" db="EMBL/GenBank/DDBJ databases">
        <title>Comparative genomics of the Paenibacillus odorifer group.</title>
        <authorList>
            <person name="den Bakker H.C."/>
            <person name="Tsai Y.-C."/>
            <person name="Martin N."/>
            <person name="Korlach J."/>
            <person name="Wiedmann M."/>
        </authorList>
    </citation>
    <scope>NUCLEOTIDE SEQUENCE [LARGE SCALE GENOMIC DNA]</scope>
    <source>
        <strain evidence="10 11">DSM 14472</strain>
    </source>
</reference>
<dbReference type="NCBIfam" id="TIGR01930">
    <property type="entry name" value="AcCoA-C-Actrans"/>
    <property type="match status" value="1"/>
</dbReference>
<dbReference type="PROSITE" id="PS00099">
    <property type="entry name" value="THIOLASE_3"/>
    <property type="match status" value="1"/>
</dbReference>
<dbReference type="GO" id="GO:0003985">
    <property type="term" value="F:acetyl-CoA C-acetyltransferase activity"/>
    <property type="evidence" value="ECO:0007669"/>
    <property type="project" value="UniProtKB-EC"/>
</dbReference>
<evidence type="ECO:0000256" key="7">
    <source>
        <dbReference type="RuleBase" id="RU003557"/>
    </source>
</evidence>
<evidence type="ECO:0000313" key="10">
    <source>
        <dbReference type="EMBL" id="AIQ64017.1"/>
    </source>
</evidence>
<keyword evidence="3 7" id="KW-0808">Transferase</keyword>
<dbReference type="PANTHER" id="PTHR18919">
    <property type="entry name" value="ACETYL-COA C-ACYLTRANSFERASE"/>
    <property type="match status" value="1"/>
</dbReference>
<dbReference type="InterPro" id="IPR002155">
    <property type="entry name" value="Thiolase"/>
</dbReference>
<dbReference type="CDD" id="cd00751">
    <property type="entry name" value="thiolase"/>
    <property type="match status" value="1"/>
</dbReference>
<evidence type="ECO:0000256" key="4">
    <source>
        <dbReference type="ARBA" id="ARBA00023315"/>
    </source>
</evidence>
<dbReference type="FunFam" id="3.40.47.10:FF:000010">
    <property type="entry name" value="Acetyl-CoA acetyltransferase (Thiolase)"/>
    <property type="match status" value="1"/>
</dbReference>
<organism evidence="10 11">
    <name type="scientific">Paenibacillus stellifer</name>
    <dbReference type="NCBI Taxonomy" id="169760"/>
    <lineage>
        <taxon>Bacteria</taxon>
        <taxon>Bacillati</taxon>
        <taxon>Bacillota</taxon>
        <taxon>Bacilli</taxon>
        <taxon>Bacillales</taxon>
        <taxon>Paenibacillaceae</taxon>
        <taxon>Paenibacillus</taxon>
    </lineage>
</organism>
<dbReference type="EC" id="2.3.1.9" evidence="2"/>
<dbReference type="AlphaFoldDB" id="A0A089LSZ4"/>
<dbReference type="OrthoDB" id="9764892at2"/>
<sequence>MENVVIVAAARSAIGAFGGVISEASATTLGSAVIRGLMERSGLKAGEIDEVILGNVLTAGCGQNPARQSSYEAGLPYQSCAYTINKVCGSGLKAIQLGVQAICCQDADIVIAGGQENMDMAAHILNKSRKGQRMGNWELVDSLIQDGLCDAFGNYHMGITAENIAEKFGISRTEQDEFAVNSQAKANEAIQNERFAREIIPIQIEKRGTVHSFDKDEFPRPGTSLEVLSRLKPAFKENGTVTAGNSSGINNGAAAVLLMSEKKAHELGLKPLARIAGYANVGVDPSLMGTGPIMASKKALSRAGWEVQELDLIESNEAFAAQAIAVNREMQWDTDKVNVNGGAIALGHPIGASGARIVVTLLHEMLRRDARKGLATLCIGGGMGAAMLLER</sequence>
<feature type="active site" description="Acyl-thioester intermediate" evidence="6">
    <location>
        <position position="88"/>
    </location>
</feature>
<feature type="active site" description="Proton acceptor" evidence="6">
    <location>
        <position position="348"/>
    </location>
</feature>
<keyword evidence="4 7" id="KW-0012">Acyltransferase</keyword>
<comment type="similarity">
    <text evidence="1 7">Belongs to the thiolase-like superfamily. Thiolase family.</text>
</comment>
<dbReference type="KEGG" id="pste:PSTEL_13885"/>
<evidence type="ECO:0000313" key="11">
    <source>
        <dbReference type="Proteomes" id="UP000029507"/>
    </source>
</evidence>
<dbReference type="STRING" id="169760.PSTEL_13885"/>
<dbReference type="Pfam" id="PF02803">
    <property type="entry name" value="Thiolase_C"/>
    <property type="match status" value="1"/>
</dbReference>
<dbReference type="SUPFAM" id="SSF53901">
    <property type="entry name" value="Thiolase-like"/>
    <property type="match status" value="2"/>
</dbReference>
<dbReference type="PROSITE" id="PS00737">
    <property type="entry name" value="THIOLASE_2"/>
    <property type="match status" value="1"/>
</dbReference>
<evidence type="ECO:0000256" key="3">
    <source>
        <dbReference type="ARBA" id="ARBA00022679"/>
    </source>
</evidence>
<gene>
    <name evidence="10" type="ORF">PSTEL_13885</name>
</gene>
<evidence type="ECO:0000256" key="1">
    <source>
        <dbReference type="ARBA" id="ARBA00010982"/>
    </source>
</evidence>
<evidence type="ECO:0000259" key="8">
    <source>
        <dbReference type="Pfam" id="PF00108"/>
    </source>
</evidence>
<dbReference type="PANTHER" id="PTHR18919:SF107">
    <property type="entry name" value="ACETYL-COA ACETYLTRANSFERASE, CYTOSOLIC"/>
    <property type="match status" value="1"/>
</dbReference>
<protein>
    <recommendedName>
        <fullName evidence="2">acetyl-CoA C-acetyltransferase</fullName>
        <ecNumber evidence="2">2.3.1.9</ecNumber>
    </recommendedName>
    <alternativeName>
        <fullName evidence="5">Acetoacetyl-CoA thiolase</fullName>
    </alternativeName>
</protein>
<keyword evidence="11" id="KW-1185">Reference proteome</keyword>
<dbReference type="InterPro" id="IPR020615">
    <property type="entry name" value="Thiolase_acyl_enz_int_AS"/>
</dbReference>
<dbReference type="InterPro" id="IPR020610">
    <property type="entry name" value="Thiolase_AS"/>
</dbReference>
<dbReference type="InterPro" id="IPR020616">
    <property type="entry name" value="Thiolase_N"/>
</dbReference>
<dbReference type="PIRSF" id="PIRSF000429">
    <property type="entry name" value="Ac-CoA_Ac_transf"/>
    <property type="match status" value="1"/>
</dbReference>
<dbReference type="InterPro" id="IPR016039">
    <property type="entry name" value="Thiolase-like"/>
</dbReference>
<evidence type="ECO:0000256" key="5">
    <source>
        <dbReference type="ARBA" id="ARBA00030755"/>
    </source>
</evidence>
<feature type="domain" description="Thiolase N-terminal" evidence="8">
    <location>
        <begin position="4"/>
        <end position="262"/>
    </location>
</feature>
<name>A0A089LSZ4_9BACL</name>
<dbReference type="InterPro" id="IPR020613">
    <property type="entry name" value="Thiolase_CS"/>
</dbReference>
<evidence type="ECO:0000256" key="6">
    <source>
        <dbReference type="PIRSR" id="PIRSR000429-1"/>
    </source>
</evidence>